<comment type="similarity">
    <text evidence="2">Belongs to the RLP family.</text>
</comment>
<evidence type="ECO:0000256" key="10">
    <source>
        <dbReference type="ARBA" id="ARBA00023170"/>
    </source>
</evidence>
<keyword evidence="5 12" id="KW-0812">Transmembrane</keyword>
<dbReference type="InterPro" id="IPR046956">
    <property type="entry name" value="RLP23-like"/>
</dbReference>
<evidence type="ECO:0000313" key="16">
    <source>
        <dbReference type="Proteomes" id="UP000327013"/>
    </source>
</evidence>
<dbReference type="EMBL" id="CM017321">
    <property type="protein sequence ID" value="KAE7998817.1"/>
    <property type="molecule type" value="Genomic_DNA"/>
</dbReference>
<keyword evidence="16" id="KW-1185">Reference proteome</keyword>
<evidence type="ECO:0000256" key="8">
    <source>
        <dbReference type="ARBA" id="ARBA00022989"/>
    </source>
</evidence>
<evidence type="ECO:0000256" key="5">
    <source>
        <dbReference type="ARBA" id="ARBA00022692"/>
    </source>
</evidence>
<dbReference type="InterPro" id="IPR032675">
    <property type="entry name" value="LRR_dom_sf"/>
</dbReference>
<proteinExistence type="inferred from homology"/>
<dbReference type="Pfam" id="PF00560">
    <property type="entry name" value="LRR_1"/>
    <property type="match status" value="9"/>
</dbReference>
<accession>A0A5N6QI32</accession>
<evidence type="ECO:0000256" key="7">
    <source>
        <dbReference type="ARBA" id="ARBA00022737"/>
    </source>
</evidence>
<dbReference type="AlphaFoldDB" id="A0A5N6QI32"/>
<dbReference type="InterPro" id="IPR001611">
    <property type="entry name" value="Leu-rich_rpt"/>
</dbReference>
<sequence>MVRTHRFMSPVNLILIFFFSLLGTASFLQVIKPVSSTKSPIFRCSEVERNALLSFKEGLTDPSGRLSSWVGEDCCNWIGVDCDNNTGHVVELDLRNSFPVSEFDFVEETYTSVEEFGYRSDEVRNAYYNSCLWGKISSSLLDLKHLSYLDLSLNHFTGNSIPEFLGSIESLSYLNLSFSFFSGVVPPQLGNLSKLQYLDLNSNSFSSNMRMVIPFPTWVLEVKSPQWFGGFPSLMYLNLGFVNLEKIPNWVDVVNMLPPLVELHLPRCRLVSLPYSISPINFTLLSVLDLSSNSFNSFIPPWLSNVSGLSTINLRSSSLRGAIPDGMGHLANLHSLDLSFNDVTGRIPSSFSNLCNLQTLYLRFTNISGETTEFVNGLSQCSNSSLQTLDLSRSSVWGSLPDSIGNLSSLQALDVSVNQMNGTIPQSIGKLSMLVSLTLGSNSWEGVLTEAHFQNLTRLKSLLLTPKFYAKRTLVLDVKQDWVPPFKLRYIALTNVQIGPNFPAWLKTQNELKFLLLQNVGISDPIPHGLWKYCPNVTYWSLSDNNLHGQVPYFQFHPSAYYFDLGSNSLKGPLPLFSSNLSVILLEHNMFSGPIPENIGKLLPKVTSLELSSNSITGKIPQSIGMLKELLTLSLRNNSLSGKLPPHWKDLQNLRVLDLANNSISGNVPSSMRYLSSLNRLLLRQNHLEGELPSFFRNYRNLRSLDLGGNKFFGELPIWIGESFSSLLRLSLRSNMFHGDIPPQLCLLSSLQIIDLAHNDFSGAIPQCLGNWSRDDYRYTSHFDSIQLVSKGREYLYEYSIINLVHSIDLSSNNLSGEIPGNITNLLRLVNVNLSMNHLTGRVPEKIGDLYMLESLDLSMNELSGHIPESLSSLNFLSYLNLSFNNLSGKIPSGNQLQTLNDSSIYKGNSLLCGLPLSTKCPEDETKPRVTADGGNQKNGRGVESFSFWISMVAGYIVAFWGVCGTLIIKTSWRQAYFRSFDNLKDKIAVFVIVKIVCLLRKVKSERN</sequence>
<evidence type="ECO:0000256" key="2">
    <source>
        <dbReference type="ARBA" id="ARBA00009592"/>
    </source>
</evidence>
<keyword evidence="6 13" id="KW-0732">Signal</keyword>
<dbReference type="SUPFAM" id="SSF52058">
    <property type="entry name" value="L domain-like"/>
    <property type="match status" value="1"/>
</dbReference>
<feature type="chain" id="PRO_5024460584" description="Leucine-rich repeat-containing N-terminal plant-type domain-containing protein" evidence="13">
    <location>
        <begin position="28"/>
        <end position="1008"/>
    </location>
</feature>
<dbReference type="SUPFAM" id="SSF52047">
    <property type="entry name" value="RNI-like"/>
    <property type="match status" value="2"/>
</dbReference>
<keyword evidence="3" id="KW-1003">Cell membrane</keyword>
<dbReference type="FunFam" id="3.80.10.10:FF:000649">
    <property type="entry name" value="Leucine Rich Repeat family protein"/>
    <property type="match status" value="1"/>
</dbReference>
<organism evidence="15 16">
    <name type="scientific">Carpinus fangiana</name>
    <dbReference type="NCBI Taxonomy" id="176857"/>
    <lineage>
        <taxon>Eukaryota</taxon>
        <taxon>Viridiplantae</taxon>
        <taxon>Streptophyta</taxon>
        <taxon>Embryophyta</taxon>
        <taxon>Tracheophyta</taxon>
        <taxon>Spermatophyta</taxon>
        <taxon>Magnoliopsida</taxon>
        <taxon>eudicotyledons</taxon>
        <taxon>Gunneridae</taxon>
        <taxon>Pentapetalae</taxon>
        <taxon>rosids</taxon>
        <taxon>fabids</taxon>
        <taxon>Fagales</taxon>
        <taxon>Betulaceae</taxon>
        <taxon>Carpinus</taxon>
    </lineage>
</organism>
<protein>
    <recommendedName>
        <fullName evidence="14">Leucine-rich repeat-containing N-terminal plant-type domain-containing protein</fullName>
    </recommendedName>
</protein>
<keyword evidence="10" id="KW-0675">Receptor</keyword>
<evidence type="ECO:0000256" key="13">
    <source>
        <dbReference type="SAM" id="SignalP"/>
    </source>
</evidence>
<dbReference type="FunFam" id="3.80.10.10:FF:000213">
    <property type="entry name" value="Tyrosine-sulfated glycopeptide receptor 1"/>
    <property type="match status" value="1"/>
</dbReference>
<evidence type="ECO:0000256" key="11">
    <source>
        <dbReference type="ARBA" id="ARBA00023180"/>
    </source>
</evidence>
<evidence type="ECO:0000256" key="3">
    <source>
        <dbReference type="ARBA" id="ARBA00022475"/>
    </source>
</evidence>
<keyword evidence="9 12" id="KW-0472">Membrane</keyword>
<keyword evidence="7" id="KW-0677">Repeat</keyword>
<evidence type="ECO:0000259" key="14">
    <source>
        <dbReference type="Pfam" id="PF08263"/>
    </source>
</evidence>
<dbReference type="Proteomes" id="UP000327013">
    <property type="component" value="Chromosome 1"/>
</dbReference>
<comment type="subcellular location">
    <subcellularLocation>
        <location evidence="1">Cell membrane</location>
        <topology evidence="1">Single-pass type I membrane protein</topology>
    </subcellularLocation>
</comment>
<evidence type="ECO:0000256" key="4">
    <source>
        <dbReference type="ARBA" id="ARBA00022614"/>
    </source>
</evidence>
<evidence type="ECO:0000256" key="12">
    <source>
        <dbReference type="SAM" id="Phobius"/>
    </source>
</evidence>
<feature type="domain" description="Leucine-rich repeat-containing N-terminal plant-type" evidence="14">
    <location>
        <begin position="48"/>
        <end position="83"/>
    </location>
</feature>
<keyword evidence="11" id="KW-0325">Glycoprotein</keyword>
<dbReference type="Gene3D" id="3.80.10.10">
    <property type="entry name" value="Ribonuclease Inhibitor"/>
    <property type="match status" value="4"/>
</dbReference>
<dbReference type="Pfam" id="PF08263">
    <property type="entry name" value="LRRNT_2"/>
    <property type="match status" value="1"/>
</dbReference>
<dbReference type="InterPro" id="IPR013210">
    <property type="entry name" value="LRR_N_plant-typ"/>
</dbReference>
<gene>
    <name evidence="15" type="ORF">FH972_003325</name>
</gene>
<dbReference type="InterPro" id="IPR003591">
    <property type="entry name" value="Leu-rich_rpt_typical-subtyp"/>
</dbReference>
<dbReference type="SMART" id="SM00369">
    <property type="entry name" value="LRR_TYP"/>
    <property type="match status" value="11"/>
</dbReference>
<keyword evidence="4" id="KW-0433">Leucine-rich repeat</keyword>
<evidence type="ECO:0000256" key="9">
    <source>
        <dbReference type="ARBA" id="ARBA00023136"/>
    </source>
</evidence>
<dbReference type="PANTHER" id="PTHR48063:SF81">
    <property type="entry name" value="LEUCINE-RICH REPEAT-CONTAINING N-TERMINAL PLANT-TYPE DOMAIN-CONTAINING PROTEIN"/>
    <property type="match status" value="1"/>
</dbReference>
<name>A0A5N6QI32_9ROSI</name>
<evidence type="ECO:0000256" key="1">
    <source>
        <dbReference type="ARBA" id="ARBA00004251"/>
    </source>
</evidence>
<dbReference type="Pfam" id="PF13855">
    <property type="entry name" value="LRR_8"/>
    <property type="match status" value="1"/>
</dbReference>
<dbReference type="FunFam" id="3.80.10.10:FF:000095">
    <property type="entry name" value="LRR receptor-like serine/threonine-protein kinase GSO1"/>
    <property type="match status" value="1"/>
</dbReference>
<feature type="signal peptide" evidence="13">
    <location>
        <begin position="1"/>
        <end position="27"/>
    </location>
</feature>
<dbReference type="OrthoDB" id="1060944at2759"/>
<dbReference type="PANTHER" id="PTHR48063">
    <property type="entry name" value="LRR RECEPTOR-LIKE KINASE"/>
    <property type="match status" value="1"/>
</dbReference>
<evidence type="ECO:0000256" key="6">
    <source>
        <dbReference type="ARBA" id="ARBA00022729"/>
    </source>
</evidence>
<evidence type="ECO:0000313" key="15">
    <source>
        <dbReference type="EMBL" id="KAE7998817.1"/>
    </source>
</evidence>
<dbReference type="GO" id="GO:0005886">
    <property type="term" value="C:plasma membrane"/>
    <property type="evidence" value="ECO:0007669"/>
    <property type="project" value="UniProtKB-SubCell"/>
</dbReference>
<reference evidence="15 16" key="1">
    <citation type="submission" date="2019-06" db="EMBL/GenBank/DDBJ databases">
        <title>A chromosomal-level reference genome of Carpinus fangiana (Coryloideae, Betulaceae).</title>
        <authorList>
            <person name="Yang X."/>
            <person name="Wang Z."/>
            <person name="Zhang L."/>
            <person name="Hao G."/>
            <person name="Liu J."/>
            <person name="Yang Y."/>
        </authorList>
    </citation>
    <scope>NUCLEOTIDE SEQUENCE [LARGE SCALE GENOMIC DNA]</scope>
    <source>
        <strain evidence="15">Cfa_2016G</strain>
        <tissue evidence="15">Leaf</tissue>
    </source>
</reference>
<keyword evidence="8 12" id="KW-1133">Transmembrane helix</keyword>
<feature type="transmembrane region" description="Helical" evidence="12">
    <location>
        <begin position="946"/>
        <end position="969"/>
    </location>
</feature>